<dbReference type="EMBL" id="MT144279">
    <property type="protein sequence ID" value="QJA51631.1"/>
    <property type="molecule type" value="Genomic_DNA"/>
</dbReference>
<accession>A0A6H1ZW37</accession>
<dbReference type="Gene3D" id="2.60.120.380">
    <property type="match status" value="1"/>
</dbReference>
<keyword evidence="1" id="KW-0472">Membrane</keyword>
<sequence>MIKSRKVYHSNMSFTDMLFNTLLMFIVFFMISFVLIQPNKEDTNIKTNAEFVVTLTWTNTEKTGQDDVDIYVQDPTGNLLFYQTKQVGLMHLDRDDLGSQNDVFTLPDGTTCSYDFNQEIITIRGFIPGEWIINIHMFAKRSTNSANVEVKVDRLNPSLKTIFYNKYTMHKYWEEITVVRFTMSSTGEVSNVNSLPKSLVPNSVGRFGGGGGY</sequence>
<gene>
    <name evidence="2" type="ORF">TM448A02234_0002</name>
</gene>
<keyword evidence="1" id="KW-1133">Transmembrane helix</keyword>
<name>A0A6H1ZW37_9ZZZZ</name>
<organism evidence="2">
    <name type="scientific">viral metagenome</name>
    <dbReference type="NCBI Taxonomy" id="1070528"/>
    <lineage>
        <taxon>unclassified sequences</taxon>
        <taxon>metagenomes</taxon>
        <taxon>organismal metagenomes</taxon>
    </lineage>
</organism>
<evidence type="ECO:0000313" key="2">
    <source>
        <dbReference type="EMBL" id="QJA51631.1"/>
    </source>
</evidence>
<feature type="transmembrane region" description="Helical" evidence="1">
    <location>
        <begin position="17"/>
        <end position="36"/>
    </location>
</feature>
<reference evidence="2" key="1">
    <citation type="submission" date="2020-03" db="EMBL/GenBank/DDBJ databases">
        <title>The deep terrestrial virosphere.</title>
        <authorList>
            <person name="Holmfeldt K."/>
            <person name="Nilsson E."/>
            <person name="Simone D."/>
            <person name="Lopez-Fernandez M."/>
            <person name="Wu X."/>
            <person name="de Brujin I."/>
            <person name="Lundin D."/>
            <person name="Andersson A."/>
            <person name="Bertilsson S."/>
            <person name="Dopson M."/>
        </authorList>
    </citation>
    <scope>NUCLEOTIDE SEQUENCE</scope>
    <source>
        <strain evidence="2">TM448A02234</strain>
    </source>
</reference>
<keyword evidence="1" id="KW-0812">Transmembrane</keyword>
<proteinExistence type="predicted"/>
<protein>
    <submittedName>
        <fullName evidence="2">Uncharacterized protein</fullName>
    </submittedName>
</protein>
<evidence type="ECO:0000256" key="1">
    <source>
        <dbReference type="SAM" id="Phobius"/>
    </source>
</evidence>
<dbReference type="AlphaFoldDB" id="A0A6H1ZW37"/>